<reference evidence="2" key="1">
    <citation type="journal article" date="2014" name="Int. J. Syst. Evol. Microbiol.">
        <title>Complete genome sequence of Corynebacterium casei LMG S-19264T (=DSM 44701T), isolated from a smear-ripened cheese.</title>
        <authorList>
            <consortium name="US DOE Joint Genome Institute (JGI-PGF)"/>
            <person name="Walter F."/>
            <person name="Albersmeier A."/>
            <person name="Kalinowski J."/>
            <person name="Ruckert C."/>
        </authorList>
    </citation>
    <scope>NUCLEOTIDE SEQUENCE</scope>
    <source>
        <strain evidence="2">CGMCC 1.15290</strain>
    </source>
</reference>
<comment type="caution">
    <text evidence="2">The sequence shown here is derived from an EMBL/GenBank/DDBJ whole genome shotgun (WGS) entry which is preliminary data.</text>
</comment>
<organism evidence="2 3">
    <name type="scientific">Filimonas zeae</name>
    <dbReference type="NCBI Taxonomy" id="1737353"/>
    <lineage>
        <taxon>Bacteria</taxon>
        <taxon>Pseudomonadati</taxon>
        <taxon>Bacteroidota</taxon>
        <taxon>Chitinophagia</taxon>
        <taxon>Chitinophagales</taxon>
        <taxon>Chitinophagaceae</taxon>
        <taxon>Filimonas</taxon>
    </lineage>
</organism>
<dbReference type="AlphaFoldDB" id="A0A917J1B8"/>
<reference evidence="2" key="2">
    <citation type="submission" date="2020-09" db="EMBL/GenBank/DDBJ databases">
        <authorList>
            <person name="Sun Q."/>
            <person name="Zhou Y."/>
        </authorList>
    </citation>
    <scope>NUCLEOTIDE SEQUENCE</scope>
    <source>
        <strain evidence="2">CGMCC 1.15290</strain>
    </source>
</reference>
<name>A0A917J1B8_9BACT</name>
<feature type="region of interest" description="Disordered" evidence="1">
    <location>
        <begin position="99"/>
        <end position="126"/>
    </location>
</feature>
<dbReference type="EMBL" id="BMIB01000004">
    <property type="protein sequence ID" value="GGH77128.1"/>
    <property type="molecule type" value="Genomic_DNA"/>
</dbReference>
<protein>
    <submittedName>
        <fullName evidence="2">Uncharacterized protein</fullName>
    </submittedName>
</protein>
<accession>A0A917J1B8</accession>
<feature type="compositionally biased region" description="Basic and acidic residues" evidence="1">
    <location>
        <begin position="114"/>
        <end position="126"/>
    </location>
</feature>
<gene>
    <name evidence="2" type="ORF">GCM10011379_43010</name>
</gene>
<sequence>MCPLLITACRSSRESQQSSDVAQQTQWTGSPVVIDGKDNEWVKPLTYFAKSEKLAYSILNDSSAIYVLASTQDEQTQQKILHGGMTVWINTYGEKSDEGAAGVSFPTGSVAPRRRNDPEGGDRSGGLRELRDYYLLGFEKGQGMQAFKYGETNDKGIEVSLNFNEAGEMLYEAKIPLKAIYTQAATRSYAGRALSVGFFIEALPPGYGGNTGGGRGGGGGVSIGGGLGMGSFGTGGGMGISIGSGSLGRIGGGGRGKAGKSAKIWQDITLAKPAR</sequence>
<evidence type="ECO:0000256" key="1">
    <source>
        <dbReference type="SAM" id="MobiDB-lite"/>
    </source>
</evidence>
<dbReference type="Proteomes" id="UP000627292">
    <property type="component" value="Unassembled WGS sequence"/>
</dbReference>
<evidence type="ECO:0000313" key="3">
    <source>
        <dbReference type="Proteomes" id="UP000627292"/>
    </source>
</evidence>
<proteinExistence type="predicted"/>
<keyword evidence="3" id="KW-1185">Reference proteome</keyword>
<evidence type="ECO:0000313" key="2">
    <source>
        <dbReference type="EMBL" id="GGH77128.1"/>
    </source>
</evidence>